<organism evidence="2">
    <name type="scientific">Anopheles triannulatus</name>
    <dbReference type="NCBI Taxonomy" id="58253"/>
    <lineage>
        <taxon>Eukaryota</taxon>
        <taxon>Metazoa</taxon>
        <taxon>Ecdysozoa</taxon>
        <taxon>Arthropoda</taxon>
        <taxon>Hexapoda</taxon>
        <taxon>Insecta</taxon>
        <taxon>Pterygota</taxon>
        <taxon>Neoptera</taxon>
        <taxon>Endopterygota</taxon>
        <taxon>Diptera</taxon>
        <taxon>Nematocera</taxon>
        <taxon>Culicoidea</taxon>
        <taxon>Culicidae</taxon>
        <taxon>Anophelinae</taxon>
        <taxon>Anopheles</taxon>
    </lineage>
</organism>
<evidence type="ECO:0000256" key="1">
    <source>
        <dbReference type="SAM" id="SignalP"/>
    </source>
</evidence>
<sequence>MRGPRPRFTSSTIGNCLCVFWAVHRSKAATAPQTAHPPPGCDRGQGFYLSFSYHHQPNQRLPLVCASSERNKKKSILSRAIANYP</sequence>
<feature type="chain" id="PRO_5014766382" evidence="1">
    <location>
        <begin position="29"/>
        <end position="85"/>
    </location>
</feature>
<dbReference type="AlphaFoldDB" id="A0A2M4B7K6"/>
<evidence type="ECO:0000313" key="2">
    <source>
        <dbReference type="EMBL" id="MBW49045.1"/>
    </source>
</evidence>
<name>A0A2M4B7K6_9DIPT</name>
<feature type="signal peptide" evidence="1">
    <location>
        <begin position="1"/>
        <end position="28"/>
    </location>
</feature>
<reference evidence="2" key="1">
    <citation type="submission" date="2018-01" db="EMBL/GenBank/DDBJ databases">
        <title>An insight into the sialome of Amazonian anophelines.</title>
        <authorList>
            <person name="Ribeiro J.M."/>
            <person name="Scarpassa V."/>
            <person name="Calvo E."/>
        </authorList>
    </citation>
    <scope>NUCLEOTIDE SEQUENCE</scope>
    <source>
        <tissue evidence="2">Salivary glands</tissue>
    </source>
</reference>
<dbReference type="EMBL" id="GGFK01015724">
    <property type="protein sequence ID" value="MBW49045.1"/>
    <property type="molecule type" value="Transcribed_RNA"/>
</dbReference>
<accession>A0A2M4B7K6</accession>
<proteinExistence type="predicted"/>
<keyword evidence="1" id="KW-0732">Signal</keyword>
<protein>
    <submittedName>
        <fullName evidence="2">Putative secreted protein</fullName>
    </submittedName>
</protein>